<dbReference type="PANTHER" id="PTHR43337">
    <property type="entry name" value="XANTHINE/URACIL PERMEASE C887.17-RELATED"/>
    <property type="match status" value="1"/>
</dbReference>
<organism evidence="10 13">
    <name type="scientific">Teichococcus wenyumeiae</name>
    <dbReference type="NCBI Taxonomy" id="2478470"/>
    <lineage>
        <taxon>Bacteria</taxon>
        <taxon>Pseudomonadati</taxon>
        <taxon>Pseudomonadota</taxon>
        <taxon>Alphaproteobacteria</taxon>
        <taxon>Acetobacterales</taxon>
        <taxon>Roseomonadaceae</taxon>
        <taxon>Roseomonas</taxon>
    </lineage>
</organism>
<keyword evidence="7 8" id="KW-0472">Membrane</keyword>
<dbReference type="InParanoid" id="A0A3A9JKI3"/>
<proteinExistence type="inferred from homology"/>
<dbReference type="Proteomes" id="UP000274097">
    <property type="component" value="Unassembled WGS sequence"/>
</dbReference>
<dbReference type="Pfam" id="PF00860">
    <property type="entry name" value="Xan_ur_permease"/>
    <property type="match status" value="1"/>
</dbReference>
<evidence type="ECO:0000313" key="10">
    <source>
        <dbReference type="EMBL" id="RKK05731.1"/>
    </source>
</evidence>
<evidence type="ECO:0000256" key="7">
    <source>
        <dbReference type="ARBA" id="ARBA00023136"/>
    </source>
</evidence>
<dbReference type="EMBL" id="RAQU01000011">
    <property type="protein sequence ID" value="RKK05731.1"/>
    <property type="molecule type" value="Genomic_DNA"/>
</dbReference>
<dbReference type="OrthoDB" id="9808458at2"/>
<evidence type="ECO:0000256" key="6">
    <source>
        <dbReference type="ARBA" id="ARBA00022989"/>
    </source>
</evidence>
<feature type="transmembrane region" description="Helical" evidence="9">
    <location>
        <begin position="297"/>
        <end position="317"/>
    </location>
</feature>
<dbReference type="AlphaFoldDB" id="A0A3A9JKI3"/>
<gene>
    <name evidence="10" type="ORF">D6Z83_03015</name>
    <name evidence="11" type="ORF">EBE87_06205</name>
</gene>
<feature type="transmembrane region" description="Helical" evidence="9">
    <location>
        <begin position="353"/>
        <end position="382"/>
    </location>
</feature>
<evidence type="ECO:0000256" key="1">
    <source>
        <dbReference type="ARBA" id="ARBA00004651"/>
    </source>
</evidence>
<feature type="transmembrane region" description="Helical" evidence="9">
    <location>
        <begin position="112"/>
        <end position="131"/>
    </location>
</feature>
<evidence type="ECO:0000313" key="13">
    <source>
        <dbReference type="Proteomes" id="UP000278036"/>
    </source>
</evidence>
<dbReference type="GO" id="GO:0005886">
    <property type="term" value="C:plasma membrane"/>
    <property type="evidence" value="ECO:0007669"/>
    <property type="project" value="UniProtKB-SubCell"/>
</dbReference>
<keyword evidence="12" id="KW-1185">Reference proteome</keyword>
<evidence type="ECO:0000256" key="5">
    <source>
        <dbReference type="ARBA" id="ARBA00022692"/>
    </source>
</evidence>
<keyword evidence="4 8" id="KW-1003">Cell membrane</keyword>
<comment type="subcellular location">
    <subcellularLocation>
        <location evidence="1 8">Cell membrane</location>
        <topology evidence="1 8">Multi-pass membrane protein</topology>
    </subcellularLocation>
</comment>
<dbReference type="EMBL" id="RFLX01000003">
    <property type="protein sequence ID" value="RMI26178.1"/>
    <property type="molecule type" value="Genomic_DNA"/>
</dbReference>
<evidence type="ECO:0000313" key="11">
    <source>
        <dbReference type="EMBL" id="RMI26178.1"/>
    </source>
</evidence>
<comment type="caution">
    <text evidence="10">The sequence shown here is derived from an EMBL/GenBank/DDBJ whole genome shotgun (WGS) entry which is preliminary data.</text>
</comment>
<feature type="transmembrane region" description="Helical" evidence="9">
    <location>
        <begin position="175"/>
        <end position="197"/>
    </location>
</feature>
<evidence type="ECO:0000256" key="8">
    <source>
        <dbReference type="PIRNR" id="PIRNR005353"/>
    </source>
</evidence>
<evidence type="ECO:0000313" key="12">
    <source>
        <dbReference type="Proteomes" id="UP000274097"/>
    </source>
</evidence>
<protein>
    <submittedName>
        <fullName evidence="10">NCS2 family permease</fullName>
    </submittedName>
</protein>
<evidence type="ECO:0000256" key="4">
    <source>
        <dbReference type="ARBA" id="ARBA00022475"/>
    </source>
</evidence>
<dbReference type="InterPro" id="IPR045018">
    <property type="entry name" value="Azg-like"/>
</dbReference>
<evidence type="ECO:0000256" key="9">
    <source>
        <dbReference type="SAM" id="Phobius"/>
    </source>
</evidence>
<name>A0A3A9JKI3_9PROT</name>
<evidence type="ECO:0000256" key="3">
    <source>
        <dbReference type="ARBA" id="ARBA00022448"/>
    </source>
</evidence>
<dbReference type="GO" id="GO:0005345">
    <property type="term" value="F:purine nucleobase transmembrane transporter activity"/>
    <property type="evidence" value="ECO:0007669"/>
    <property type="project" value="TreeGrafter"/>
</dbReference>
<evidence type="ECO:0000256" key="2">
    <source>
        <dbReference type="ARBA" id="ARBA00005697"/>
    </source>
</evidence>
<dbReference type="Proteomes" id="UP000278036">
    <property type="component" value="Unassembled WGS sequence"/>
</dbReference>
<keyword evidence="5 8" id="KW-0812">Transmembrane</keyword>
<feature type="transmembrane region" description="Helical" evidence="9">
    <location>
        <begin position="151"/>
        <end position="168"/>
    </location>
</feature>
<dbReference type="PIRSF" id="PIRSF005353">
    <property type="entry name" value="PbuG"/>
    <property type="match status" value="1"/>
</dbReference>
<keyword evidence="6 8" id="KW-1133">Transmembrane helix</keyword>
<feature type="transmembrane region" description="Helical" evidence="9">
    <location>
        <begin position="80"/>
        <end position="100"/>
    </location>
</feature>
<reference evidence="10 13" key="1">
    <citation type="submission" date="2018-09" db="EMBL/GenBank/DDBJ databases">
        <title>Roseomonas sp. nov., isolated from feces of Tibetan antelopes in the Qinghai-Tibet plateau, China.</title>
        <authorList>
            <person name="Tian Z."/>
        </authorList>
    </citation>
    <scope>NUCLEOTIDE SEQUENCE [LARGE SCALE GENOMIC DNA]</scope>
    <source>
        <strain evidence="11 12">Z23</strain>
        <strain evidence="10 13">Z24</strain>
    </source>
</reference>
<sequence>MAGLATFLTMAYIVVVNPGMMAAAGLDHGAAFVATCLAAAIGSALMAFLANYPIALAPGMGLNAYFAFAVVGGMGVPWQVALGAVFLSGLIFFVVSLAGFREWLINSIPFSLKLGIAAGIGLFLGFIGLRGMGLVADNPATLVQLGSLHETSTLLSCIGFVLIAGLVARGVTGGIVIGIIVTALLGVPFGLTTYHGIVSLPPSLAATFMQMDIAGAVSLGLLGIVFTFFMVDLLDNAGTLIATTHRAGLMEKDGSVPRLGRALMADSGGAMIGAVLGTSTTVSYIESAAGVQAGGRTGLTALTVAVLFLLTLFLAPLATSIPGFATAPALVLVACLMMQGLRDLAWDDTTEYLPAVVTAISMPFSFSIATGIGLGFITYALVKVVAGRAGEVHGAVWLIAALSAIKFYLGA</sequence>
<dbReference type="PANTHER" id="PTHR43337:SF1">
    <property type="entry name" value="XANTHINE_URACIL PERMEASE C887.17-RELATED"/>
    <property type="match status" value="1"/>
</dbReference>
<feature type="transmembrane region" description="Helical" evidence="9">
    <location>
        <begin position="217"/>
        <end position="242"/>
    </location>
</feature>
<keyword evidence="3 8" id="KW-0813">Transport</keyword>
<dbReference type="InterPro" id="IPR006043">
    <property type="entry name" value="NCS2"/>
</dbReference>
<accession>A0A3A9JKI3</accession>
<dbReference type="FunCoup" id="A0A3A9JKI3">
    <property type="interactions" value="540"/>
</dbReference>
<dbReference type="InterPro" id="IPR026033">
    <property type="entry name" value="Azg-like_bact_archaea"/>
</dbReference>
<feature type="transmembrane region" description="Helical" evidence="9">
    <location>
        <begin position="31"/>
        <end position="49"/>
    </location>
</feature>
<comment type="similarity">
    <text evidence="2 8">Belongs to the nucleobase:cation symporter-2 (NCS2) (TC 2.A.40) family. Azg-like subfamily.</text>
</comment>